<keyword evidence="3" id="KW-1185">Reference proteome</keyword>
<proteinExistence type="predicted"/>
<dbReference type="AlphaFoldDB" id="A0A7X0JTD4"/>
<evidence type="ECO:0000313" key="3">
    <source>
        <dbReference type="Proteomes" id="UP000528457"/>
    </source>
</evidence>
<protein>
    <submittedName>
        <fullName evidence="2">Uncharacterized protein</fullName>
    </submittedName>
</protein>
<feature type="transmembrane region" description="Helical" evidence="1">
    <location>
        <begin position="33"/>
        <end position="54"/>
    </location>
</feature>
<comment type="caution">
    <text evidence="2">The sequence shown here is derived from an EMBL/GenBank/DDBJ whole genome shotgun (WGS) entry which is preliminary data.</text>
</comment>
<keyword evidence="1" id="KW-0812">Transmembrane</keyword>
<organism evidence="2 3">
    <name type="scientific">Pseudoteredinibacter isoporae</name>
    <dbReference type="NCBI Taxonomy" id="570281"/>
    <lineage>
        <taxon>Bacteria</taxon>
        <taxon>Pseudomonadati</taxon>
        <taxon>Pseudomonadota</taxon>
        <taxon>Gammaproteobacteria</taxon>
        <taxon>Cellvibrionales</taxon>
        <taxon>Cellvibrionaceae</taxon>
        <taxon>Pseudoteredinibacter</taxon>
    </lineage>
</organism>
<name>A0A7X0JTD4_9GAMM</name>
<gene>
    <name evidence="2" type="ORF">HNR48_001789</name>
</gene>
<sequence>MRESLQELGCVLVGLALIAVAYLYLHGYELESAGMFSLAGFLEAVYWIDFFRLIGH</sequence>
<dbReference type="EMBL" id="JACHHT010000002">
    <property type="protein sequence ID" value="MBB6521504.1"/>
    <property type="molecule type" value="Genomic_DNA"/>
</dbReference>
<dbReference type="InParanoid" id="A0A7X0JTD4"/>
<feature type="transmembrane region" description="Helical" evidence="1">
    <location>
        <begin position="7"/>
        <end position="27"/>
    </location>
</feature>
<reference evidence="2 3" key="1">
    <citation type="submission" date="2020-08" db="EMBL/GenBank/DDBJ databases">
        <title>Genomic Encyclopedia of Type Strains, Phase IV (KMG-IV): sequencing the most valuable type-strain genomes for metagenomic binning, comparative biology and taxonomic classification.</title>
        <authorList>
            <person name="Goeker M."/>
        </authorList>
    </citation>
    <scope>NUCLEOTIDE SEQUENCE [LARGE SCALE GENOMIC DNA]</scope>
    <source>
        <strain evidence="2 3">DSM 22368</strain>
    </source>
</reference>
<evidence type="ECO:0000256" key="1">
    <source>
        <dbReference type="SAM" id="Phobius"/>
    </source>
</evidence>
<dbReference type="RefSeq" id="WP_166844061.1">
    <property type="nucleotide sequence ID" value="NZ_JAAONY010000002.1"/>
</dbReference>
<evidence type="ECO:0000313" key="2">
    <source>
        <dbReference type="EMBL" id="MBB6521504.1"/>
    </source>
</evidence>
<dbReference type="Proteomes" id="UP000528457">
    <property type="component" value="Unassembled WGS sequence"/>
</dbReference>
<keyword evidence="1" id="KW-0472">Membrane</keyword>
<keyword evidence="1" id="KW-1133">Transmembrane helix</keyword>
<accession>A0A7X0JTD4</accession>